<protein>
    <recommendedName>
        <fullName evidence="3">PqqD family peptide modification chaperone</fullName>
    </recommendedName>
</protein>
<dbReference type="AlphaFoldDB" id="A0A369TAZ5"/>
<accession>A0A369TAZ5</accession>
<dbReference type="SUPFAM" id="SSF52540">
    <property type="entry name" value="P-loop containing nucleoside triphosphate hydrolases"/>
    <property type="match status" value="1"/>
</dbReference>
<comment type="caution">
    <text evidence="1">The sequence shown here is derived from an EMBL/GenBank/DDBJ whole genome shotgun (WGS) entry which is preliminary data.</text>
</comment>
<organism evidence="1 2">
    <name type="scientific">Ferruginivarius sediminum</name>
    <dbReference type="NCBI Taxonomy" id="2661937"/>
    <lineage>
        <taxon>Bacteria</taxon>
        <taxon>Pseudomonadati</taxon>
        <taxon>Pseudomonadota</taxon>
        <taxon>Alphaproteobacteria</taxon>
        <taxon>Rhodospirillales</taxon>
        <taxon>Rhodospirillaceae</taxon>
        <taxon>Ferruginivarius</taxon>
    </lineage>
</organism>
<dbReference type="InterPro" id="IPR041881">
    <property type="entry name" value="PqqD_sf"/>
</dbReference>
<evidence type="ECO:0008006" key="3">
    <source>
        <dbReference type="Google" id="ProtNLM"/>
    </source>
</evidence>
<dbReference type="EMBL" id="QPMH01000005">
    <property type="protein sequence ID" value="RDD62501.1"/>
    <property type="molecule type" value="Genomic_DNA"/>
</dbReference>
<evidence type="ECO:0000313" key="1">
    <source>
        <dbReference type="EMBL" id="RDD62501.1"/>
    </source>
</evidence>
<proteinExistence type="predicted"/>
<name>A0A369TAZ5_9PROT</name>
<dbReference type="Gene3D" id="1.10.10.1150">
    <property type="entry name" value="Coenzyme PQQ synthesis protein D (PqqD)"/>
    <property type="match status" value="1"/>
</dbReference>
<dbReference type="RefSeq" id="WP_206607813.1">
    <property type="nucleotide sequence ID" value="NZ_QPMH01000005.1"/>
</dbReference>
<dbReference type="InterPro" id="IPR027417">
    <property type="entry name" value="P-loop_NTPase"/>
</dbReference>
<dbReference type="Pfam" id="PF05402">
    <property type="entry name" value="PqqD"/>
    <property type="match status" value="1"/>
</dbReference>
<keyword evidence="2" id="KW-1185">Reference proteome</keyword>
<dbReference type="Proteomes" id="UP000253941">
    <property type="component" value="Unassembled WGS sequence"/>
</dbReference>
<gene>
    <name evidence="1" type="ORF">DRB17_07605</name>
</gene>
<sequence>MSVLRMPDAVATVQGPQAFREGRLYRLGDAAIAFVPSAQKLMVLNPTAGYIWTRVAAGVSPDSCVDELRELMAVPPPAAREYVDAFLDGVSRALEAEEPEFDLHVLPAQPARRGDVAASACYRLGSAVVRISCTSQREHEAIAGMLSHLATGDRPADHTVDVVSEADGLRLILDSATGITCESPRELLPGLVTLLFSVWYRSSVDFVAFHAGLVAFQGRTVLIPGNSGSGKTTTTAALLSVGAAYMSDDVVALERETLAATGFPVPLAVKAEHVSRIAAFFPDLADQSEHVRMDGTRLRYLTPGRIGHGRRIDAIVFPRYRQDSETAVETVPPAEALQRLASEWVRVATISDEDVERLVDWIGSTPSVQITYGSPDALRQALDGFLETR</sequence>
<evidence type="ECO:0000313" key="2">
    <source>
        <dbReference type="Proteomes" id="UP000253941"/>
    </source>
</evidence>
<dbReference type="InterPro" id="IPR008792">
    <property type="entry name" value="PQQD"/>
</dbReference>
<dbReference type="SUPFAM" id="SSF53795">
    <property type="entry name" value="PEP carboxykinase-like"/>
    <property type="match status" value="1"/>
</dbReference>
<reference evidence="1 2" key="1">
    <citation type="submission" date="2018-07" db="EMBL/GenBank/DDBJ databases">
        <title>Venubactetium sediminum gen. nov., sp. nov., isolated from a marine solar saltern.</title>
        <authorList>
            <person name="Wang S."/>
        </authorList>
    </citation>
    <scope>NUCLEOTIDE SEQUENCE [LARGE SCALE GENOMIC DNA]</scope>
    <source>
        <strain evidence="1 2">WD2A32</strain>
    </source>
</reference>
<dbReference type="Gene3D" id="3.40.50.300">
    <property type="entry name" value="P-loop containing nucleotide triphosphate hydrolases"/>
    <property type="match status" value="1"/>
</dbReference>